<accession>A0A3P5WDU0</accession>
<dbReference type="NCBIfam" id="TIGR04490">
    <property type="entry name" value="SoxZ_true"/>
    <property type="match status" value="1"/>
</dbReference>
<gene>
    <name evidence="2" type="ORF">XINFAN_00238</name>
</gene>
<dbReference type="InterPro" id="IPR030995">
    <property type="entry name" value="SoxZ"/>
</dbReference>
<dbReference type="InterPro" id="IPR014880">
    <property type="entry name" value="SoxZ_dom"/>
</dbReference>
<dbReference type="Pfam" id="PF08770">
    <property type="entry name" value="SoxZ"/>
    <property type="match status" value="1"/>
</dbReference>
<protein>
    <submittedName>
        <fullName evidence="2">Sulfur oxidation protein SoxZ</fullName>
    </submittedName>
</protein>
<dbReference type="EMBL" id="UXAW01000031">
    <property type="protein sequence ID" value="VDC19835.1"/>
    <property type="molecule type" value="Genomic_DNA"/>
</dbReference>
<organism evidence="2 3">
    <name type="scientific">Pseudogemmobacter humi</name>
    <dbReference type="NCBI Taxonomy" id="2483812"/>
    <lineage>
        <taxon>Bacteria</taxon>
        <taxon>Pseudomonadati</taxon>
        <taxon>Pseudomonadota</taxon>
        <taxon>Alphaproteobacteria</taxon>
        <taxon>Rhodobacterales</taxon>
        <taxon>Paracoccaceae</taxon>
        <taxon>Pseudogemmobacter</taxon>
    </lineage>
</organism>
<name>A0A3P5WDU0_9RHOB</name>
<evidence type="ECO:0000313" key="2">
    <source>
        <dbReference type="EMBL" id="VDC19835.1"/>
    </source>
</evidence>
<dbReference type="OrthoDB" id="9795530at2"/>
<evidence type="ECO:0000313" key="3">
    <source>
        <dbReference type="Proteomes" id="UP000277498"/>
    </source>
</evidence>
<keyword evidence="3" id="KW-1185">Reference proteome</keyword>
<dbReference type="AlphaFoldDB" id="A0A3P5WDU0"/>
<feature type="domain" description="Sulphur oxidation protein SoxZ" evidence="1">
    <location>
        <begin position="6"/>
        <end position="100"/>
    </location>
</feature>
<evidence type="ECO:0000259" key="1">
    <source>
        <dbReference type="Pfam" id="PF08770"/>
    </source>
</evidence>
<dbReference type="RefSeq" id="WP_124084682.1">
    <property type="nucleotide sequence ID" value="NZ_UXAW01000031.1"/>
</dbReference>
<dbReference type="SUPFAM" id="SSF81296">
    <property type="entry name" value="E set domains"/>
    <property type="match status" value="1"/>
</dbReference>
<reference evidence="2 3" key="1">
    <citation type="submission" date="2018-11" db="EMBL/GenBank/DDBJ databases">
        <authorList>
            <person name="Criscuolo A."/>
        </authorList>
    </citation>
    <scope>NUCLEOTIDE SEQUENCE [LARGE SCALE GENOMIC DNA]</scope>
    <source>
        <strain evidence="2">ACIP111625</strain>
    </source>
</reference>
<dbReference type="InterPro" id="IPR014756">
    <property type="entry name" value="Ig_E-set"/>
</dbReference>
<dbReference type="Proteomes" id="UP000277498">
    <property type="component" value="Unassembled WGS sequence"/>
</dbReference>
<dbReference type="InterPro" id="IPR013783">
    <property type="entry name" value="Ig-like_fold"/>
</dbReference>
<proteinExistence type="predicted"/>
<sequence>MFNTRIRVPPTAKPGEIVEIRTMIMHPMDNGFSYTTQGTLIPQNIITEFSCHYLGEEVILVRLEPGISANPYFTFPLRAEATGTVRFRWMDQHGDITTAEEEMVVE</sequence>
<dbReference type="Gene3D" id="2.60.40.10">
    <property type="entry name" value="Immunoglobulins"/>
    <property type="match status" value="1"/>
</dbReference>